<dbReference type="Proteomes" id="UP000232062">
    <property type="component" value="Unassembled WGS sequence"/>
</dbReference>
<evidence type="ECO:0000313" key="1">
    <source>
        <dbReference type="EMBL" id="PJZ05086.1"/>
    </source>
</evidence>
<dbReference type="GO" id="GO:0003746">
    <property type="term" value="F:translation elongation factor activity"/>
    <property type="evidence" value="ECO:0007669"/>
    <property type="project" value="UniProtKB-KW"/>
</dbReference>
<dbReference type="EMBL" id="PIQI01000020">
    <property type="protein sequence ID" value="PJZ05086.1"/>
    <property type="molecule type" value="Genomic_DNA"/>
</dbReference>
<organism evidence="1 2">
    <name type="scientific">Pantoea rodasii</name>
    <dbReference type="NCBI Taxonomy" id="1076549"/>
    <lineage>
        <taxon>Bacteria</taxon>
        <taxon>Pseudomonadati</taxon>
        <taxon>Pseudomonadota</taxon>
        <taxon>Gammaproteobacteria</taxon>
        <taxon>Enterobacterales</taxon>
        <taxon>Erwiniaceae</taxon>
        <taxon>Pantoea</taxon>
    </lineage>
</organism>
<sequence>MAITFDAMHMERASFDALFARCYIEPGSSVIFDHNHC</sequence>
<gene>
    <name evidence="1" type="ORF">PRCB_13210</name>
</gene>
<name>A0A2M9WC29_9GAMM</name>
<proteinExistence type="predicted"/>
<comment type="caution">
    <text evidence="1">The sequence shown here is derived from an EMBL/GenBank/DDBJ whole genome shotgun (WGS) entry which is preliminary data.</text>
</comment>
<evidence type="ECO:0000313" key="2">
    <source>
        <dbReference type="Proteomes" id="UP000232062"/>
    </source>
</evidence>
<keyword evidence="1" id="KW-0251">Elongation factor</keyword>
<keyword evidence="1" id="KW-0648">Protein biosynthesis</keyword>
<dbReference type="AlphaFoldDB" id="A0A2M9WC29"/>
<reference evidence="1 2" key="1">
    <citation type="submission" date="2017-11" db="EMBL/GenBank/DDBJ databases">
        <title>The genome sequence of Pantoea rodasii DSM 26611.</title>
        <authorList>
            <person name="Gao J."/>
            <person name="Mao X."/>
            <person name="Sun J."/>
        </authorList>
    </citation>
    <scope>NUCLEOTIDE SEQUENCE [LARGE SCALE GENOMIC DNA]</scope>
    <source>
        <strain evidence="1 2">DSM 26611</strain>
    </source>
</reference>
<protein>
    <submittedName>
        <fullName evidence="1">Elongation factor tu</fullName>
    </submittedName>
</protein>
<accession>A0A2M9WC29</accession>
<keyword evidence="2" id="KW-1185">Reference proteome</keyword>